<evidence type="ECO:0000313" key="3">
    <source>
        <dbReference type="Proteomes" id="UP000076023"/>
    </source>
</evidence>
<protein>
    <recommendedName>
        <fullName evidence="4">Histidine phosphatase family protein</fullName>
    </recommendedName>
</protein>
<dbReference type="InParanoid" id="A0A146G4L3"/>
<accession>A0A146G4L3</accession>
<dbReference type="STRING" id="690879.TSACC_21140"/>
<evidence type="ECO:0000313" key="2">
    <source>
        <dbReference type="EMBL" id="GAT32739.1"/>
    </source>
</evidence>
<dbReference type="RefSeq" id="WP_075078555.1">
    <property type="nucleotide sequence ID" value="NZ_BDCO01000002.1"/>
</dbReference>
<organism evidence="2 3">
    <name type="scientific">Terrimicrobium sacchariphilum</name>
    <dbReference type="NCBI Taxonomy" id="690879"/>
    <lineage>
        <taxon>Bacteria</taxon>
        <taxon>Pseudomonadati</taxon>
        <taxon>Verrucomicrobiota</taxon>
        <taxon>Terrimicrobiia</taxon>
        <taxon>Terrimicrobiales</taxon>
        <taxon>Terrimicrobiaceae</taxon>
        <taxon>Terrimicrobium</taxon>
    </lineage>
</organism>
<dbReference type="EMBL" id="BDCO01000002">
    <property type="protein sequence ID" value="GAT32739.1"/>
    <property type="molecule type" value="Genomic_DNA"/>
</dbReference>
<feature type="chain" id="PRO_5007524399" description="Histidine phosphatase family protein" evidence="1">
    <location>
        <begin position="22"/>
        <end position="211"/>
    </location>
</feature>
<evidence type="ECO:0000256" key="1">
    <source>
        <dbReference type="SAM" id="SignalP"/>
    </source>
</evidence>
<name>A0A146G4L3_TERSA</name>
<proteinExistence type="predicted"/>
<reference evidence="3" key="1">
    <citation type="journal article" date="2017" name="Genome Announc.">
        <title>Draft Genome Sequence of Terrimicrobium sacchariphilum NM-5T, a Facultative Anaerobic Soil Bacterium of the Class Spartobacteria.</title>
        <authorList>
            <person name="Qiu Y.L."/>
            <person name="Tourlousse D.M."/>
            <person name="Matsuura N."/>
            <person name="Ohashi A."/>
            <person name="Sekiguchi Y."/>
        </authorList>
    </citation>
    <scope>NUCLEOTIDE SEQUENCE [LARGE SCALE GENOMIC DNA]</scope>
    <source>
        <strain evidence="3">NM-5</strain>
    </source>
</reference>
<gene>
    <name evidence="2" type="ORF">TSACC_21140</name>
</gene>
<feature type="signal peptide" evidence="1">
    <location>
        <begin position="1"/>
        <end position="21"/>
    </location>
</feature>
<dbReference type="OrthoDB" id="8448116at2"/>
<comment type="caution">
    <text evidence="2">The sequence shown here is derived from an EMBL/GenBank/DDBJ whole genome shotgun (WGS) entry which is preliminary data.</text>
</comment>
<keyword evidence="1" id="KW-0732">Signal</keyword>
<dbReference type="Proteomes" id="UP000076023">
    <property type="component" value="Unassembled WGS sequence"/>
</dbReference>
<keyword evidence="3" id="KW-1185">Reference proteome</keyword>
<sequence>MKQRCAVFLVVLLVFGGLAQAQTEVQKLVFVRHGERPPGGHGQIMEQGLLRSLALPDVLIGKFGKPAYIFAPSPLAKVKELDTGLHYYYLRPLATIEPTAIRCGLPVNVRIGYTDIGALRRELSKPKYWNSTVFVAWEHLEICKVVREFLKKYGGNPNEVPTWSNTDYDSIFVLTITRQQGKVVSIAFAHEHEGLNGLKPSQVKLIVSPSR</sequence>
<dbReference type="AlphaFoldDB" id="A0A146G4L3"/>
<evidence type="ECO:0008006" key="4">
    <source>
        <dbReference type="Google" id="ProtNLM"/>
    </source>
</evidence>